<organism evidence="1">
    <name type="scientific">Lygus hesperus</name>
    <name type="common">Western plant bug</name>
    <dbReference type="NCBI Taxonomy" id="30085"/>
    <lineage>
        <taxon>Eukaryota</taxon>
        <taxon>Metazoa</taxon>
        <taxon>Ecdysozoa</taxon>
        <taxon>Arthropoda</taxon>
        <taxon>Hexapoda</taxon>
        <taxon>Insecta</taxon>
        <taxon>Pterygota</taxon>
        <taxon>Neoptera</taxon>
        <taxon>Paraneoptera</taxon>
        <taxon>Hemiptera</taxon>
        <taxon>Heteroptera</taxon>
        <taxon>Panheteroptera</taxon>
        <taxon>Cimicomorpha</taxon>
        <taxon>Miridae</taxon>
        <taxon>Mirini</taxon>
        <taxon>Lygus</taxon>
    </lineage>
</organism>
<dbReference type="AlphaFoldDB" id="A0A0A9XN59"/>
<name>A0A0A9XN59_LYGHE</name>
<feature type="non-terminal residue" evidence="1">
    <location>
        <position position="105"/>
    </location>
</feature>
<protein>
    <submittedName>
        <fullName evidence="1">Angiopoietin-related protein 4</fullName>
    </submittedName>
</protein>
<feature type="non-terminal residue" evidence="1">
    <location>
        <position position="1"/>
    </location>
</feature>
<accession>A0A0A9XN59</accession>
<reference evidence="1" key="1">
    <citation type="journal article" date="2014" name="PLoS ONE">
        <title>Transcriptome-Based Identification of ABC Transporters in the Western Tarnished Plant Bug Lygus hesperus.</title>
        <authorList>
            <person name="Hull J.J."/>
            <person name="Chaney K."/>
            <person name="Geib S.M."/>
            <person name="Fabrick J.A."/>
            <person name="Brent C.S."/>
            <person name="Walsh D."/>
            <person name="Lavine L.C."/>
        </authorList>
    </citation>
    <scope>NUCLEOTIDE SEQUENCE</scope>
</reference>
<proteinExistence type="predicted"/>
<gene>
    <name evidence="1" type="primary">ANGPTL4</name>
    <name evidence="1" type="ORF">CM83_103584</name>
</gene>
<sequence length="105" mass="12592">DLDSEKMLAIQNEAHVKKLQSIIRNLKKNYAVRNKVSNCKTPYSWTCSKRIKEVFQLLKETQFKLEKERERVKTLERTLLGMNYVRPSRAKEIYERTCKLYEPPQ</sequence>
<evidence type="ECO:0000313" key="1">
    <source>
        <dbReference type="EMBL" id="JAG21066.1"/>
    </source>
</evidence>
<dbReference type="EMBL" id="GBHO01022538">
    <property type="protein sequence ID" value="JAG21066.1"/>
    <property type="molecule type" value="Transcribed_RNA"/>
</dbReference>
<reference evidence="1" key="2">
    <citation type="submission" date="2014-07" db="EMBL/GenBank/DDBJ databases">
        <authorList>
            <person name="Hull J."/>
        </authorList>
    </citation>
    <scope>NUCLEOTIDE SEQUENCE</scope>
</reference>